<feature type="transmembrane region" description="Helical" evidence="5">
    <location>
        <begin position="45"/>
        <end position="67"/>
    </location>
</feature>
<keyword evidence="6" id="KW-1185">Reference proteome</keyword>
<evidence type="ECO:0000256" key="2">
    <source>
        <dbReference type="ARBA" id="ARBA00022692"/>
    </source>
</evidence>
<dbReference type="GeneID" id="41957465"/>
<comment type="subcellular location">
    <subcellularLocation>
        <location evidence="1">Membrane</location>
        <topology evidence="1">Multi-pass membrane protein</topology>
    </subcellularLocation>
</comment>
<feature type="transmembrane region" description="Helical" evidence="5">
    <location>
        <begin position="166"/>
        <end position="189"/>
    </location>
</feature>
<dbReference type="Pfam" id="PF04479">
    <property type="entry name" value="RTA1"/>
    <property type="match status" value="1"/>
</dbReference>
<dbReference type="PANTHER" id="PTHR31465">
    <property type="entry name" value="PROTEIN RTA1-RELATED"/>
    <property type="match status" value="1"/>
</dbReference>
<reference evidence="7" key="1">
    <citation type="journal article" date="2019" name="Mol. Biol. Evol.">
        <title>Blast fungal genomes show frequent chromosomal changes, gene gains and losses, and effector gene turnover.</title>
        <authorList>
            <person name="Gomez Luciano L.B."/>
            <person name="Jason Tsai I."/>
            <person name="Chuma I."/>
            <person name="Tosa Y."/>
            <person name="Chen Y.H."/>
            <person name="Li J.Y."/>
            <person name="Li M.Y."/>
            <person name="Jade Lu M.Y."/>
            <person name="Nakayashiki H."/>
            <person name="Li W.H."/>
        </authorList>
    </citation>
    <scope>NUCLEOTIDE SEQUENCE</scope>
    <source>
        <strain evidence="7">NI907</strain>
    </source>
</reference>
<keyword evidence="4 5" id="KW-0472">Membrane</keyword>
<feature type="transmembrane region" description="Helical" evidence="5">
    <location>
        <begin position="254"/>
        <end position="274"/>
    </location>
</feature>
<sequence>MSQDNQAPGGLFFYVPNTGAAAFFTAAYAMLCLLHTWQAQRYRSWAFTGWLVFSALLFTSGFAVRIFCSFNYRHANAFIASQFIIYTTAPILELANFHLLGRILYFIPYLSPIHPGRVLSTFLFCSCIVEILNALGVMQSIVGTVIENSRTPEKAADYVAQGHALMKASLILQLSFAVIFVCLAGSVHQRCLKRGIRNRKVTIPLATLYTSMGFITARTVFRTVEHFAFEDLTGSVSEAGWLAHYPPPVVLYEWYFYVFEATFMFLAIAVFNLFHPGQFLPSNNKIYLAQDGQTEIEGPGWSDRRQFLMTLCDPFNLAGCFDRKAGVGGSNFWEDNGFAFPADANKNLGSQPCVAILDSPRTFHARSLRPFKLNVAQELVNHGVTKSWPRRVGALLQWPTLKEEFSSISRAVVGDHAGVIDTLTPEFHVVLTLLLPGLAVKSGMVLPTLQQLFEKAVQVNTCKSSIDGNAGHHIEATTLHLYGLDVSLERAKEPTENADVNAVYARSILRLLLRIRRKNDYKHMAHWVRDADLFTQVWVFFCTLAFMQFEDLQTAYERLSLGEKARLKIAGLLRKDS</sequence>
<gene>
    <name evidence="7" type="ORF">PgNI_02488</name>
</gene>
<dbReference type="PANTHER" id="PTHR31465:SF13">
    <property type="entry name" value="RTA1 DOMAIN PROTEIN-RELATED"/>
    <property type="match status" value="1"/>
</dbReference>
<feature type="transmembrane region" description="Helical" evidence="5">
    <location>
        <begin position="201"/>
        <end position="221"/>
    </location>
</feature>
<evidence type="ECO:0000256" key="3">
    <source>
        <dbReference type="ARBA" id="ARBA00022989"/>
    </source>
</evidence>
<dbReference type="RefSeq" id="XP_030987583.1">
    <property type="nucleotide sequence ID" value="XM_031122554.1"/>
</dbReference>
<organism evidence="6 7">
    <name type="scientific">Pyricularia grisea</name>
    <name type="common">Crabgrass-specific blast fungus</name>
    <name type="synonym">Magnaporthe grisea</name>
    <dbReference type="NCBI Taxonomy" id="148305"/>
    <lineage>
        <taxon>Eukaryota</taxon>
        <taxon>Fungi</taxon>
        <taxon>Dikarya</taxon>
        <taxon>Ascomycota</taxon>
        <taxon>Pezizomycotina</taxon>
        <taxon>Sordariomycetes</taxon>
        <taxon>Sordariomycetidae</taxon>
        <taxon>Magnaporthales</taxon>
        <taxon>Pyriculariaceae</taxon>
        <taxon>Pyricularia</taxon>
    </lineage>
</organism>
<evidence type="ECO:0000313" key="7">
    <source>
        <dbReference type="RefSeq" id="XP_030987583.1"/>
    </source>
</evidence>
<evidence type="ECO:0000256" key="5">
    <source>
        <dbReference type="SAM" id="Phobius"/>
    </source>
</evidence>
<feature type="transmembrane region" description="Helical" evidence="5">
    <location>
        <begin position="79"/>
        <end position="100"/>
    </location>
</feature>
<evidence type="ECO:0000256" key="4">
    <source>
        <dbReference type="ARBA" id="ARBA00023136"/>
    </source>
</evidence>
<feature type="transmembrane region" description="Helical" evidence="5">
    <location>
        <begin position="12"/>
        <end position="33"/>
    </location>
</feature>
<feature type="transmembrane region" description="Helical" evidence="5">
    <location>
        <begin position="121"/>
        <end position="146"/>
    </location>
</feature>
<dbReference type="InterPro" id="IPR007568">
    <property type="entry name" value="RTA1"/>
</dbReference>
<name>A0A6P8BJU1_PYRGI</name>
<dbReference type="KEGG" id="pgri:PgNI_02488"/>
<reference evidence="7" key="3">
    <citation type="submission" date="2025-08" db="UniProtKB">
        <authorList>
            <consortium name="RefSeq"/>
        </authorList>
    </citation>
    <scope>IDENTIFICATION</scope>
    <source>
        <strain evidence="7">NI907</strain>
    </source>
</reference>
<accession>A0A6P8BJU1</accession>
<keyword evidence="3 5" id="KW-1133">Transmembrane helix</keyword>
<keyword evidence="2 5" id="KW-0812">Transmembrane</keyword>
<evidence type="ECO:0000256" key="1">
    <source>
        <dbReference type="ARBA" id="ARBA00004141"/>
    </source>
</evidence>
<dbReference type="GO" id="GO:0016020">
    <property type="term" value="C:membrane"/>
    <property type="evidence" value="ECO:0007669"/>
    <property type="project" value="UniProtKB-SubCell"/>
</dbReference>
<protein>
    <submittedName>
        <fullName evidence="7">Uncharacterized protein</fullName>
    </submittedName>
</protein>
<reference evidence="7" key="2">
    <citation type="submission" date="2019-10" db="EMBL/GenBank/DDBJ databases">
        <authorList>
            <consortium name="NCBI Genome Project"/>
        </authorList>
    </citation>
    <scope>NUCLEOTIDE SEQUENCE</scope>
    <source>
        <strain evidence="7">NI907</strain>
    </source>
</reference>
<dbReference type="AlphaFoldDB" id="A0A6P8BJU1"/>
<proteinExistence type="predicted"/>
<dbReference type="Proteomes" id="UP000515153">
    <property type="component" value="Unplaced"/>
</dbReference>
<evidence type="ECO:0000313" key="6">
    <source>
        <dbReference type="Proteomes" id="UP000515153"/>
    </source>
</evidence>